<accession>A0AAN8CL32</accession>
<reference evidence="2 3" key="1">
    <citation type="journal article" date="2023" name="Mol. Biol. Evol.">
        <title>Genomics of Secondarily Temperate Adaptation in the Only Non-Antarctic Icefish.</title>
        <authorList>
            <person name="Rivera-Colon A.G."/>
            <person name="Rayamajhi N."/>
            <person name="Minhas B.F."/>
            <person name="Madrigal G."/>
            <person name="Bilyk K.T."/>
            <person name="Yoon V."/>
            <person name="Hune M."/>
            <person name="Gregory S."/>
            <person name="Cheng C.H.C."/>
            <person name="Catchen J.M."/>
        </authorList>
    </citation>
    <scope>NUCLEOTIDE SEQUENCE [LARGE SCALE GENOMIC DNA]</scope>
    <source>
        <strain evidence="2">JC2023a</strain>
    </source>
</reference>
<sequence length="98" mass="10728">MRLAELHPRGAGERPELTPLRGRGQVTWRGGGVQRGREAGGAFKSLLLSRKDMVNSDATKRREATSPSEEVQRWRCDTSGEKKPGFGSSPTLTVCFSV</sequence>
<feature type="compositionally biased region" description="Basic and acidic residues" evidence="1">
    <location>
        <begin position="1"/>
        <end position="16"/>
    </location>
</feature>
<gene>
    <name evidence="2" type="ORF">CesoFtcFv8_005710</name>
</gene>
<feature type="region of interest" description="Disordered" evidence="1">
    <location>
        <begin position="55"/>
        <end position="89"/>
    </location>
</feature>
<dbReference type="EMBL" id="JAULUE010002050">
    <property type="protein sequence ID" value="KAK5904113.1"/>
    <property type="molecule type" value="Genomic_DNA"/>
</dbReference>
<dbReference type="Proteomes" id="UP001335648">
    <property type="component" value="Unassembled WGS sequence"/>
</dbReference>
<evidence type="ECO:0000313" key="2">
    <source>
        <dbReference type="EMBL" id="KAK5904113.1"/>
    </source>
</evidence>
<comment type="caution">
    <text evidence="2">The sequence shown here is derived from an EMBL/GenBank/DDBJ whole genome shotgun (WGS) entry which is preliminary data.</text>
</comment>
<proteinExistence type="predicted"/>
<evidence type="ECO:0000256" key="1">
    <source>
        <dbReference type="SAM" id="MobiDB-lite"/>
    </source>
</evidence>
<evidence type="ECO:0000313" key="3">
    <source>
        <dbReference type="Proteomes" id="UP001335648"/>
    </source>
</evidence>
<dbReference type="AlphaFoldDB" id="A0AAN8CL32"/>
<feature type="compositionally biased region" description="Basic and acidic residues" evidence="1">
    <location>
        <begin position="55"/>
        <end position="84"/>
    </location>
</feature>
<name>A0AAN8CL32_9TELE</name>
<keyword evidence="3" id="KW-1185">Reference proteome</keyword>
<feature type="region of interest" description="Disordered" evidence="1">
    <location>
        <begin position="1"/>
        <end position="35"/>
    </location>
</feature>
<organism evidence="2 3">
    <name type="scientific">Champsocephalus esox</name>
    <name type="common">pike icefish</name>
    <dbReference type="NCBI Taxonomy" id="159716"/>
    <lineage>
        <taxon>Eukaryota</taxon>
        <taxon>Metazoa</taxon>
        <taxon>Chordata</taxon>
        <taxon>Craniata</taxon>
        <taxon>Vertebrata</taxon>
        <taxon>Euteleostomi</taxon>
        <taxon>Actinopterygii</taxon>
        <taxon>Neopterygii</taxon>
        <taxon>Teleostei</taxon>
        <taxon>Neoteleostei</taxon>
        <taxon>Acanthomorphata</taxon>
        <taxon>Eupercaria</taxon>
        <taxon>Perciformes</taxon>
        <taxon>Notothenioidei</taxon>
        <taxon>Channichthyidae</taxon>
        <taxon>Champsocephalus</taxon>
    </lineage>
</organism>
<protein>
    <submittedName>
        <fullName evidence="2">Uncharacterized protein</fullName>
    </submittedName>
</protein>